<sequence>MWVMNPLMRHAWQGWKWMKERT</sequence>
<dbReference type="EMBL" id="GBRH01259511">
    <property type="protein sequence ID" value="JAD38384.1"/>
    <property type="molecule type" value="Transcribed_RNA"/>
</dbReference>
<evidence type="ECO:0000313" key="1">
    <source>
        <dbReference type="EMBL" id="JAD38384.1"/>
    </source>
</evidence>
<dbReference type="AlphaFoldDB" id="A0A0A8ZG47"/>
<organism evidence="1">
    <name type="scientific">Arundo donax</name>
    <name type="common">Giant reed</name>
    <name type="synonym">Donax arundinaceus</name>
    <dbReference type="NCBI Taxonomy" id="35708"/>
    <lineage>
        <taxon>Eukaryota</taxon>
        <taxon>Viridiplantae</taxon>
        <taxon>Streptophyta</taxon>
        <taxon>Embryophyta</taxon>
        <taxon>Tracheophyta</taxon>
        <taxon>Spermatophyta</taxon>
        <taxon>Magnoliopsida</taxon>
        <taxon>Liliopsida</taxon>
        <taxon>Poales</taxon>
        <taxon>Poaceae</taxon>
        <taxon>PACMAD clade</taxon>
        <taxon>Arundinoideae</taxon>
        <taxon>Arundineae</taxon>
        <taxon>Arundo</taxon>
    </lineage>
</organism>
<reference evidence="1" key="2">
    <citation type="journal article" date="2015" name="Data Brief">
        <title>Shoot transcriptome of the giant reed, Arundo donax.</title>
        <authorList>
            <person name="Barrero R.A."/>
            <person name="Guerrero F.D."/>
            <person name="Moolhuijzen P."/>
            <person name="Goolsby J.A."/>
            <person name="Tidwell J."/>
            <person name="Bellgard S.E."/>
            <person name="Bellgard M.I."/>
        </authorList>
    </citation>
    <scope>NUCLEOTIDE SEQUENCE</scope>
    <source>
        <tissue evidence="1">Shoot tissue taken approximately 20 cm above the soil surface</tissue>
    </source>
</reference>
<accession>A0A0A8ZG47</accession>
<proteinExistence type="predicted"/>
<protein>
    <submittedName>
        <fullName evidence="1">Uncharacterized protein</fullName>
    </submittedName>
</protein>
<name>A0A0A8ZG47_ARUDO</name>
<reference evidence="1" key="1">
    <citation type="submission" date="2014-09" db="EMBL/GenBank/DDBJ databases">
        <authorList>
            <person name="Magalhaes I.L.F."/>
            <person name="Oliveira U."/>
            <person name="Santos F.R."/>
            <person name="Vidigal T.H.D.A."/>
            <person name="Brescovit A.D."/>
            <person name="Santos A.J."/>
        </authorList>
    </citation>
    <scope>NUCLEOTIDE SEQUENCE</scope>
    <source>
        <tissue evidence="1">Shoot tissue taken approximately 20 cm above the soil surface</tissue>
    </source>
</reference>